<evidence type="ECO:0000259" key="4">
    <source>
        <dbReference type="PROSITE" id="PS01180"/>
    </source>
</evidence>
<dbReference type="InterPro" id="IPR003961">
    <property type="entry name" value="FN3_dom"/>
</dbReference>
<dbReference type="PANTHER" id="PTHR24251:SF30">
    <property type="entry name" value="MEMBRANE FRIZZLED-RELATED PROTEIN"/>
    <property type="match status" value="1"/>
</dbReference>
<dbReference type="Pfam" id="PF00041">
    <property type="entry name" value="fn3"/>
    <property type="match status" value="3"/>
</dbReference>
<gene>
    <name evidence="6" type="ORF">PEVE_00030066</name>
</gene>
<evidence type="ECO:0000259" key="5">
    <source>
        <dbReference type="PROSITE" id="PS50853"/>
    </source>
</evidence>
<evidence type="ECO:0000256" key="3">
    <source>
        <dbReference type="PROSITE-ProRule" id="PRU00059"/>
    </source>
</evidence>
<dbReference type="InterPro" id="IPR000859">
    <property type="entry name" value="CUB_dom"/>
</dbReference>
<dbReference type="SMART" id="SM00042">
    <property type="entry name" value="CUB"/>
    <property type="match status" value="2"/>
</dbReference>
<dbReference type="PANTHER" id="PTHR24251">
    <property type="entry name" value="OVOCHYMASE-RELATED"/>
    <property type="match status" value="1"/>
</dbReference>
<name>A0ABN8SZ61_9CNID</name>
<feature type="domain" description="Fibronectin type-III" evidence="5">
    <location>
        <begin position="436"/>
        <end position="530"/>
    </location>
</feature>
<dbReference type="CDD" id="cd00063">
    <property type="entry name" value="FN3"/>
    <property type="match status" value="3"/>
</dbReference>
<comment type="caution">
    <text evidence="3">Lacks conserved residue(s) required for the propagation of feature annotation.</text>
</comment>
<dbReference type="InterPro" id="IPR035914">
    <property type="entry name" value="Sperma_CUB_dom_sf"/>
</dbReference>
<dbReference type="InterPro" id="IPR036116">
    <property type="entry name" value="FN3_sf"/>
</dbReference>
<dbReference type="SUPFAM" id="SSF49854">
    <property type="entry name" value="Spermadhesin, CUB domain"/>
    <property type="match status" value="2"/>
</dbReference>
<accession>A0ABN8SZ61</accession>
<feature type="domain" description="CUB" evidence="4">
    <location>
        <begin position="113"/>
        <end position="230"/>
    </location>
</feature>
<feature type="domain" description="Fibronectin type-III" evidence="5">
    <location>
        <begin position="238"/>
        <end position="332"/>
    </location>
</feature>
<dbReference type="InterPro" id="IPR013783">
    <property type="entry name" value="Ig-like_fold"/>
</dbReference>
<dbReference type="Gene3D" id="2.60.120.290">
    <property type="entry name" value="Spermadhesin, CUB domain"/>
    <property type="match status" value="2"/>
</dbReference>
<feature type="domain" description="CUB" evidence="4">
    <location>
        <begin position="1"/>
        <end position="109"/>
    </location>
</feature>
<dbReference type="SUPFAM" id="SSF49265">
    <property type="entry name" value="Fibronectin type III"/>
    <property type="match status" value="2"/>
</dbReference>
<dbReference type="Pfam" id="PF00431">
    <property type="entry name" value="CUB"/>
    <property type="match status" value="2"/>
</dbReference>
<keyword evidence="2" id="KW-1015">Disulfide bond</keyword>
<dbReference type="CDD" id="cd00041">
    <property type="entry name" value="CUB"/>
    <property type="match status" value="2"/>
</dbReference>
<keyword evidence="1" id="KW-0677">Repeat</keyword>
<evidence type="ECO:0000313" key="7">
    <source>
        <dbReference type="Proteomes" id="UP001159427"/>
    </source>
</evidence>
<reference evidence="6 7" key="1">
    <citation type="submission" date="2022-05" db="EMBL/GenBank/DDBJ databases">
        <authorList>
            <consortium name="Genoscope - CEA"/>
            <person name="William W."/>
        </authorList>
    </citation>
    <scope>NUCLEOTIDE SEQUENCE [LARGE SCALE GENOMIC DNA]</scope>
</reference>
<dbReference type="PROSITE" id="PS50853">
    <property type="entry name" value="FN3"/>
    <property type="match status" value="3"/>
</dbReference>
<organism evidence="6 7">
    <name type="scientific">Porites evermanni</name>
    <dbReference type="NCBI Taxonomy" id="104178"/>
    <lineage>
        <taxon>Eukaryota</taxon>
        <taxon>Metazoa</taxon>
        <taxon>Cnidaria</taxon>
        <taxon>Anthozoa</taxon>
        <taxon>Hexacorallia</taxon>
        <taxon>Scleractinia</taxon>
        <taxon>Fungiina</taxon>
        <taxon>Poritidae</taxon>
        <taxon>Porites</taxon>
    </lineage>
</organism>
<dbReference type="SMART" id="SM00060">
    <property type="entry name" value="FN3"/>
    <property type="match status" value="3"/>
</dbReference>
<feature type="domain" description="Fibronectin type-III" evidence="5">
    <location>
        <begin position="337"/>
        <end position="431"/>
    </location>
</feature>
<dbReference type="EMBL" id="CALNXI010004236">
    <property type="protein sequence ID" value="CAH3195360.1"/>
    <property type="molecule type" value="Genomic_DNA"/>
</dbReference>
<protein>
    <submittedName>
        <fullName evidence="6">Uncharacterized protein</fullName>
    </submittedName>
</protein>
<proteinExistence type="predicted"/>
<evidence type="ECO:0000313" key="6">
    <source>
        <dbReference type="EMBL" id="CAH3195360.1"/>
    </source>
</evidence>
<evidence type="ECO:0000256" key="2">
    <source>
        <dbReference type="ARBA" id="ARBA00023157"/>
    </source>
</evidence>
<dbReference type="Proteomes" id="UP001159427">
    <property type="component" value="Unassembled WGS sequence"/>
</dbReference>
<dbReference type="PROSITE" id="PS01180">
    <property type="entry name" value="CUB"/>
    <property type="match status" value="2"/>
</dbReference>
<dbReference type="Gene3D" id="2.60.40.10">
    <property type="entry name" value="Immunoglobulins"/>
    <property type="match status" value="3"/>
</dbReference>
<sequence length="550" mass="59406">MQVLRGSSGVITSPYYPGNYGNNHRCRWKITGNSGDRVKLVIHGASIEAGWDYIEIQNGYLQSSSSNPGPISSFSGTMTFISSRENLIVYFHTDGSVTYRGFRATYTILRNACPNMAILTGTSGIIKSPFYPGYYGNGQTCSWKITASSGKRVKLVITDMDIELGGSNCGKDYIQIQNGFLHGIGVPPGRLCGTLTSNSTFASYRETLIVRLVTDGSITRRGFKATYTQVALGPPSAPPANVRGHNTSSTSVWIDWENVPLADQNGIILSYTVTYTALPNGSPKTAVVSAPTTQTSLTGLTKYRNYSITVFASNAQGDGNISLPIIVLTDEDEPNAPPVNVQGHNTSSNSIWVNWDTVPVADQNGIVLTYTVMYTAFPGGILRTAIVKAPTTHVTLKSLEEYTNYSILVFASTVKGDGNASDPIIVTTDEDKPRAPPVNVQLHVISSTSIWVNWDTVPVADQNGIILSYTVTYTAFAGGIPRTAVVSAPTTHVTLRSLEEYTTYSILVFASTVRGDGNASDPIIVTTDEDSKLSNALRYVTMKKRKVSFN</sequence>
<keyword evidence="7" id="KW-1185">Reference proteome</keyword>
<comment type="caution">
    <text evidence="6">The sequence shown here is derived from an EMBL/GenBank/DDBJ whole genome shotgun (WGS) entry which is preliminary data.</text>
</comment>
<evidence type="ECO:0000256" key="1">
    <source>
        <dbReference type="ARBA" id="ARBA00022737"/>
    </source>
</evidence>